<dbReference type="AlphaFoldDB" id="A0A426XDU1"/>
<organism evidence="1 2">
    <name type="scientific">Ensete ventricosum</name>
    <name type="common">Abyssinian banana</name>
    <name type="synonym">Musa ensete</name>
    <dbReference type="NCBI Taxonomy" id="4639"/>
    <lineage>
        <taxon>Eukaryota</taxon>
        <taxon>Viridiplantae</taxon>
        <taxon>Streptophyta</taxon>
        <taxon>Embryophyta</taxon>
        <taxon>Tracheophyta</taxon>
        <taxon>Spermatophyta</taxon>
        <taxon>Magnoliopsida</taxon>
        <taxon>Liliopsida</taxon>
        <taxon>Zingiberales</taxon>
        <taxon>Musaceae</taxon>
        <taxon>Ensete</taxon>
    </lineage>
</organism>
<proteinExistence type="predicted"/>
<comment type="caution">
    <text evidence="1">The sequence shown here is derived from an EMBL/GenBank/DDBJ whole genome shotgun (WGS) entry which is preliminary data.</text>
</comment>
<accession>A0A426XDU1</accession>
<reference evidence="1 2" key="1">
    <citation type="journal article" date="2014" name="Agronomy (Basel)">
        <title>A Draft Genome Sequence for Ensete ventricosum, the Drought-Tolerant Tree Against Hunger.</title>
        <authorList>
            <person name="Harrison J."/>
            <person name="Moore K.A."/>
            <person name="Paszkiewicz K."/>
            <person name="Jones T."/>
            <person name="Grant M."/>
            <person name="Ambacheew D."/>
            <person name="Muzemil S."/>
            <person name="Studholme D.J."/>
        </authorList>
    </citation>
    <scope>NUCLEOTIDE SEQUENCE [LARGE SCALE GENOMIC DNA]</scope>
</reference>
<protein>
    <submittedName>
        <fullName evidence="1">Uncharacterized protein</fullName>
    </submittedName>
</protein>
<sequence length="85" mass="9656">MDALRVDLPKQAIEEYKKLSGFEMGLVRMGWVSLEYGYRLALARLRTRHPIVEIDEDPFTLLLEDADVPMAEEQPFDDSSSPADG</sequence>
<dbReference type="Proteomes" id="UP000287651">
    <property type="component" value="Unassembled WGS sequence"/>
</dbReference>
<dbReference type="EMBL" id="AMZH03022065">
    <property type="protein sequence ID" value="RRT37634.1"/>
    <property type="molecule type" value="Genomic_DNA"/>
</dbReference>
<evidence type="ECO:0000313" key="1">
    <source>
        <dbReference type="EMBL" id="RRT37634.1"/>
    </source>
</evidence>
<gene>
    <name evidence="1" type="ORF">B296_00038399</name>
</gene>
<evidence type="ECO:0000313" key="2">
    <source>
        <dbReference type="Proteomes" id="UP000287651"/>
    </source>
</evidence>
<name>A0A426XDU1_ENSVE</name>